<dbReference type="STRING" id="326474.AWB65_04680"/>
<evidence type="ECO:0000259" key="1">
    <source>
        <dbReference type="Pfam" id="PF07883"/>
    </source>
</evidence>
<dbReference type="Proteomes" id="UP000054977">
    <property type="component" value="Unassembled WGS sequence"/>
</dbReference>
<dbReference type="EMBL" id="FCNW02000031">
    <property type="protein sequence ID" value="SAL54928.1"/>
    <property type="molecule type" value="Genomic_DNA"/>
</dbReference>
<protein>
    <submittedName>
        <fullName evidence="2">Cupin domain protein</fullName>
    </submittedName>
</protein>
<dbReference type="InterPro" id="IPR013096">
    <property type="entry name" value="Cupin_2"/>
</dbReference>
<dbReference type="Pfam" id="PF07883">
    <property type="entry name" value="Cupin_2"/>
    <property type="match status" value="1"/>
</dbReference>
<dbReference type="Gene3D" id="2.60.120.10">
    <property type="entry name" value="Jelly Rolls"/>
    <property type="match status" value="1"/>
</dbReference>
<dbReference type="OrthoDB" id="4205621at2"/>
<comment type="caution">
    <text evidence="2">The sequence shown here is derived from an EMBL/GenBank/DDBJ whole genome shotgun (WGS) entry which is preliminary data.</text>
</comment>
<name>A0A158IEC1_9BURK</name>
<organism evidence="2 3">
    <name type="scientific">Caballeronia humi</name>
    <dbReference type="NCBI Taxonomy" id="326474"/>
    <lineage>
        <taxon>Bacteria</taxon>
        <taxon>Pseudomonadati</taxon>
        <taxon>Pseudomonadota</taxon>
        <taxon>Betaproteobacteria</taxon>
        <taxon>Burkholderiales</taxon>
        <taxon>Burkholderiaceae</taxon>
        <taxon>Caballeronia</taxon>
    </lineage>
</organism>
<dbReference type="InterPro" id="IPR014710">
    <property type="entry name" value="RmlC-like_jellyroll"/>
</dbReference>
<gene>
    <name evidence="2" type="ORF">AWB65_04680</name>
</gene>
<dbReference type="InterPro" id="IPR011051">
    <property type="entry name" value="RmlC_Cupin_sf"/>
</dbReference>
<reference evidence="2" key="1">
    <citation type="submission" date="2016-01" db="EMBL/GenBank/DDBJ databases">
        <authorList>
            <person name="Peeters C."/>
        </authorList>
    </citation>
    <scope>NUCLEOTIDE SEQUENCE [LARGE SCALE GENOMIC DNA]</scope>
    <source>
        <strain evidence="2">LMG 22934</strain>
    </source>
</reference>
<dbReference type="AlphaFoldDB" id="A0A158IEC1"/>
<dbReference type="RefSeq" id="WP_087669403.1">
    <property type="nucleotide sequence ID" value="NZ_FCNW02000031.1"/>
</dbReference>
<keyword evidence="3" id="KW-1185">Reference proteome</keyword>
<sequence length="130" mass="14118">MSSALNYMRLYADDGGGESHFEPAVIETFTRDFAPPAPAFGVSSFVPALRSGFLLLPAGWIGELHPSPLRMWIFVLQGEMEFEASDGECQPVRTGDVLLLEDTTGRGHRSRVIGDTAARLAVVELQPARA</sequence>
<evidence type="ECO:0000313" key="3">
    <source>
        <dbReference type="Proteomes" id="UP000054977"/>
    </source>
</evidence>
<feature type="domain" description="Cupin type-2" evidence="1">
    <location>
        <begin position="56"/>
        <end position="123"/>
    </location>
</feature>
<accession>A0A158IEC1</accession>
<dbReference type="SUPFAM" id="SSF51182">
    <property type="entry name" value="RmlC-like cupins"/>
    <property type="match status" value="1"/>
</dbReference>
<proteinExistence type="predicted"/>
<evidence type="ECO:0000313" key="2">
    <source>
        <dbReference type="EMBL" id="SAL54928.1"/>
    </source>
</evidence>